<dbReference type="Proteomes" id="UP000319143">
    <property type="component" value="Unassembled WGS sequence"/>
</dbReference>
<dbReference type="EMBL" id="SJPV01000013">
    <property type="protein sequence ID" value="TWU32307.1"/>
    <property type="molecule type" value="Genomic_DNA"/>
</dbReference>
<name>A0A5C6D9C3_9BACT</name>
<organism evidence="4 5">
    <name type="scientific">Novipirellula artificiosorum</name>
    <dbReference type="NCBI Taxonomy" id="2528016"/>
    <lineage>
        <taxon>Bacteria</taxon>
        <taxon>Pseudomonadati</taxon>
        <taxon>Planctomycetota</taxon>
        <taxon>Planctomycetia</taxon>
        <taxon>Pirellulales</taxon>
        <taxon>Pirellulaceae</taxon>
        <taxon>Novipirellula</taxon>
    </lineage>
</organism>
<dbReference type="Pfam" id="PF06742">
    <property type="entry name" value="DUF1214"/>
    <property type="match status" value="1"/>
</dbReference>
<evidence type="ECO:0000256" key="1">
    <source>
        <dbReference type="SAM" id="SignalP"/>
    </source>
</evidence>
<keyword evidence="1" id="KW-0732">Signal</keyword>
<dbReference type="InterPro" id="IPR037049">
    <property type="entry name" value="DUF1214_C_sf"/>
</dbReference>
<evidence type="ECO:0000259" key="3">
    <source>
        <dbReference type="Pfam" id="PF06863"/>
    </source>
</evidence>
<evidence type="ECO:0000313" key="5">
    <source>
        <dbReference type="Proteomes" id="UP000319143"/>
    </source>
</evidence>
<gene>
    <name evidence="4" type="ORF">Poly41_57930</name>
</gene>
<feature type="signal peptide" evidence="1">
    <location>
        <begin position="1"/>
        <end position="23"/>
    </location>
</feature>
<proteinExistence type="predicted"/>
<dbReference type="Gene3D" id="2.60.40.1610">
    <property type="entry name" value="Domain of unknown function DUF1254"/>
    <property type="match status" value="1"/>
</dbReference>
<dbReference type="PANTHER" id="PTHR36509:SF2">
    <property type="entry name" value="BLL3101 PROTEIN"/>
    <property type="match status" value="1"/>
</dbReference>
<reference evidence="4 5" key="1">
    <citation type="submission" date="2019-02" db="EMBL/GenBank/DDBJ databases">
        <title>Deep-cultivation of Planctomycetes and their phenomic and genomic characterization uncovers novel biology.</title>
        <authorList>
            <person name="Wiegand S."/>
            <person name="Jogler M."/>
            <person name="Boedeker C."/>
            <person name="Pinto D."/>
            <person name="Vollmers J."/>
            <person name="Rivas-Marin E."/>
            <person name="Kohn T."/>
            <person name="Peeters S.H."/>
            <person name="Heuer A."/>
            <person name="Rast P."/>
            <person name="Oberbeckmann S."/>
            <person name="Bunk B."/>
            <person name="Jeske O."/>
            <person name="Meyerdierks A."/>
            <person name="Storesund J.E."/>
            <person name="Kallscheuer N."/>
            <person name="Luecker S."/>
            <person name="Lage O.M."/>
            <person name="Pohl T."/>
            <person name="Merkel B.J."/>
            <person name="Hornburger P."/>
            <person name="Mueller R.-W."/>
            <person name="Bruemmer F."/>
            <person name="Labrenz M."/>
            <person name="Spormann A.M."/>
            <person name="Op Den Camp H."/>
            <person name="Overmann J."/>
            <person name="Amann R."/>
            <person name="Jetten M.S.M."/>
            <person name="Mascher T."/>
            <person name="Medema M.H."/>
            <person name="Devos D.P."/>
            <person name="Kaster A.-K."/>
            <person name="Ovreas L."/>
            <person name="Rohde M."/>
            <person name="Galperin M.Y."/>
            <person name="Jogler C."/>
        </authorList>
    </citation>
    <scope>NUCLEOTIDE SEQUENCE [LARGE SCALE GENOMIC DNA]</scope>
    <source>
        <strain evidence="4 5">Poly41</strain>
    </source>
</reference>
<sequence precursor="true">MKTIITPSIAVFAATILGSTVLADDNKESVNVSNFVRAESDHMIRENMKGFNLGFDKFFHLREPTTADNQPTIRMNQDTLYSSMALDLSKPVKITLPEVGGRYMSLLAVSQDHYMIAESEPGTYELTEDLVGTRFALVTIRTFYDAGDPDDLAKAHAAQDKITVSGGGKGPFEAPNWDTEQLTVARKALSDLSTLGFDSTYAFGSKEEVRPIDHLVGTAAGWGGMPSTAAFYLVDSVEKNDGKTPHVVMVKDVPVDAFWSITVYNADGYFEKNELGRNSFNNSSAKPNEDGSYTFHFGGDPESTNYLPITEGWNYAIRMYQPRKEILDGAWTFPEIKPSNGK</sequence>
<feature type="chain" id="PRO_5023010429" description="DUF1214 domain-containing protein" evidence="1">
    <location>
        <begin position="24"/>
        <end position="342"/>
    </location>
</feature>
<dbReference type="RefSeq" id="WP_197231678.1">
    <property type="nucleotide sequence ID" value="NZ_SJPV01000013.1"/>
</dbReference>
<dbReference type="Pfam" id="PF06863">
    <property type="entry name" value="DUF1254"/>
    <property type="match status" value="1"/>
</dbReference>
<accession>A0A5C6D9C3</accession>
<dbReference type="InterPro" id="IPR010621">
    <property type="entry name" value="DUF1214"/>
</dbReference>
<feature type="domain" description="DUF1254" evidence="3">
    <location>
        <begin position="56"/>
        <end position="164"/>
    </location>
</feature>
<comment type="caution">
    <text evidence="4">The sequence shown here is derived from an EMBL/GenBank/DDBJ whole genome shotgun (WGS) entry which is preliminary data.</text>
</comment>
<protein>
    <recommendedName>
        <fullName evidence="6">DUF1214 domain-containing protein</fullName>
    </recommendedName>
</protein>
<keyword evidence="5" id="KW-1185">Reference proteome</keyword>
<dbReference type="SUPFAM" id="SSF160935">
    <property type="entry name" value="VPA0735-like"/>
    <property type="match status" value="1"/>
</dbReference>
<dbReference type="InterPro" id="IPR010679">
    <property type="entry name" value="DUF1254"/>
</dbReference>
<dbReference type="InterPro" id="IPR037050">
    <property type="entry name" value="DUF1254_sf"/>
</dbReference>
<dbReference type="AlphaFoldDB" id="A0A5C6D9C3"/>
<evidence type="ECO:0000313" key="4">
    <source>
        <dbReference type="EMBL" id="TWU32307.1"/>
    </source>
</evidence>
<evidence type="ECO:0000259" key="2">
    <source>
        <dbReference type="Pfam" id="PF06742"/>
    </source>
</evidence>
<dbReference type="Gene3D" id="2.60.120.600">
    <property type="entry name" value="Domain of unknown function DUF1214, C-terminal domain"/>
    <property type="match status" value="1"/>
</dbReference>
<feature type="domain" description="DUF1214" evidence="2">
    <location>
        <begin position="241"/>
        <end position="323"/>
    </location>
</feature>
<dbReference type="PANTHER" id="PTHR36509">
    <property type="entry name" value="BLL3101 PROTEIN"/>
    <property type="match status" value="1"/>
</dbReference>
<evidence type="ECO:0008006" key="6">
    <source>
        <dbReference type="Google" id="ProtNLM"/>
    </source>
</evidence>